<dbReference type="InterPro" id="IPR005119">
    <property type="entry name" value="LysR_subst-bd"/>
</dbReference>
<dbReference type="InterPro" id="IPR036388">
    <property type="entry name" value="WH-like_DNA-bd_sf"/>
</dbReference>
<dbReference type="InterPro" id="IPR036390">
    <property type="entry name" value="WH_DNA-bd_sf"/>
</dbReference>
<dbReference type="InterPro" id="IPR000847">
    <property type="entry name" value="LysR_HTH_N"/>
</dbReference>
<dbReference type="PANTHER" id="PTHR30537">
    <property type="entry name" value="HTH-TYPE TRANSCRIPTIONAL REGULATOR"/>
    <property type="match status" value="1"/>
</dbReference>
<proteinExistence type="inferred from homology"/>
<sequence>MKTNTDELQVFVSVIDCGSITAAAEALQQTVSGVSRALTRLETKLDATLVRRTTRRLQLTDEGELFLARARLILAAMDDAEEAIVRHRERPAGRLRVDAASPFMLHCIVPNVKAFNALYPDITLELTSNERIVDLMEQRVDIAIRLGALQDSTLHARSLGSTRWRVLASPAYLAENGEPRDVDELLRHRLIGFTAPESLNDWPLRDARSARAFVTITPALAASSGETIRQLALNDCGIACLSEFMTAADMRAGRLRAILDDALADVRLPVNAVYYQSASMAGRARAFLDFLVAKLAG</sequence>
<dbReference type="GO" id="GO:0043565">
    <property type="term" value="F:sequence-specific DNA binding"/>
    <property type="evidence" value="ECO:0007669"/>
    <property type="project" value="TreeGrafter"/>
</dbReference>
<evidence type="ECO:0000256" key="4">
    <source>
        <dbReference type="ARBA" id="ARBA00023163"/>
    </source>
</evidence>
<evidence type="ECO:0000256" key="3">
    <source>
        <dbReference type="ARBA" id="ARBA00023125"/>
    </source>
</evidence>
<evidence type="ECO:0000256" key="2">
    <source>
        <dbReference type="ARBA" id="ARBA00023015"/>
    </source>
</evidence>
<dbReference type="Pfam" id="PF03466">
    <property type="entry name" value="LysR_substrate"/>
    <property type="match status" value="1"/>
</dbReference>
<dbReference type="Proteomes" id="UP000054925">
    <property type="component" value="Unassembled WGS sequence"/>
</dbReference>
<dbReference type="OrthoDB" id="9786526at2"/>
<evidence type="ECO:0000259" key="5">
    <source>
        <dbReference type="PROSITE" id="PS50931"/>
    </source>
</evidence>
<dbReference type="GO" id="GO:0003700">
    <property type="term" value="F:DNA-binding transcription factor activity"/>
    <property type="evidence" value="ECO:0007669"/>
    <property type="project" value="InterPro"/>
</dbReference>
<organism evidence="6 7">
    <name type="scientific">Caballeronia terrestris</name>
    <dbReference type="NCBI Taxonomy" id="1226301"/>
    <lineage>
        <taxon>Bacteria</taxon>
        <taxon>Pseudomonadati</taxon>
        <taxon>Pseudomonadota</taxon>
        <taxon>Betaproteobacteria</taxon>
        <taxon>Burkholderiales</taxon>
        <taxon>Burkholderiaceae</taxon>
        <taxon>Caballeronia</taxon>
    </lineage>
</organism>
<evidence type="ECO:0000313" key="6">
    <source>
        <dbReference type="EMBL" id="SAL12080.1"/>
    </source>
</evidence>
<dbReference type="AlphaFoldDB" id="A0A158EZ80"/>
<feature type="domain" description="HTH lysR-type" evidence="5">
    <location>
        <begin position="1"/>
        <end position="60"/>
    </location>
</feature>
<evidence type="ECO:0000256" key="1">
    <source>
        <dbReference type="ARBA" id="ARBA00009437"/>
    </source>
</evidence>
<comment type="similarity">
    <text evidence="1">Belongs to the LysR transcriptional regulatory family.</text>
</comment>
<keyword evidence="4" id="KW-0804">Transcription</keyword>
<keyword evidence="2" id="KW-0805">Transcription regulation</keyword>
<dbReference type="SUPFAM" id="SSF53850">
    <property type="entry name" value="Periplasmic binding protein-like II"/>
    <property type="match status" value="1"/>
</dbReference>
<gene>
    <name evidence="6" type="ORF">AWB67_00151</name>
</gene>
<dbReference type="InterPro" id="IPR058163">
    <property type="entry name" value="LysR-type_TF_proteobact-type"/>
</dbReference>
<dbReference type="PANTHER" id="PTHR30537:SF20">
    <property type="entry name" value="TRANSCRIPTIONAL REGULATORY PROTEIN"/>
    <property type="match status" value="1"/>
</dbReference>
<dbReference type="Gene3D" id="1.10.10.10">
    <property type="entry name" value="Winged helix-like DNA-binding domain superfamily/Winged helix DNA-binding domain"/>
    <property type="match status" value="1"/>
</dbReference>
<dbReference type="RefSeq" id="WP_087654316.1">
    <property type="nucleotide sequence ID" value="NZ_FCOL02000001.1"/>
</dbReference>
<dbReference type="SUPFAM" id="SSF46785">
    <property type="entry name" value="Winged helix' DNA-binding domain"/>
    <property type="match status" value="1"/>
</dbReference>
<evidence type="ECO:0000313" key="7">
    <source>
        <dbReference type="Proteomes" id="UP000054925"/>
    </source>
</evidence>
<dbReference type="Pfam" id="PF00126">
    <property type="entry name" value="HTH_1"/>
    <property type="match status" value="1"/>
</dbReference>
<reference evidence="6" key="1">
    <citation type="submission" date="2016-01" db="EMBL/GenBank/DDBJ databases">
        <authorList>
            <person name="Peeters C."/>
        </authorList>
    </citation>
    <scope>NUCLEOTIDE SEQUENCE [LARGE SCALE GENOMIC DNA]</scope>
    <source>
        <strain evidence="6">LMG 22937</strain>
    </source>
</reference>
<dbReference type="EMBL" id="FCOL02000001">
    <property type="protein sequence ID" value="SAL12080.1"/>
    <property type="molecule type" value="Genomic_DNA"/>
</dbReference>
<comment type="caution">
    <text evidence="6">The sequence shown here is derived from an EMBL/GenBank/DDBJ whole genome shotgun (WGS) entry which is preliminary data.</text>
</comment>
<accession>A0A158EZ80</accession>
<dbReference type="FunFam" id="1.10.10.10:FF:000001">
    <property type="entry name" value="LysR family transcriptional regulator"/>
    <property type="match status" value="1"/>
</dbReference>
<keyword evidence="7" id="KW-1185">Reference proteome</keyword>
<dbReference type="GO" id="GO:0006351">
    <property type="term" value="P:DNA-templated transcription"/>
    <property type="evidence" value="ECO:0007669"/>
    <property type="project" value="TreeGrafter"/>
</dbReference>
<dbReference type="Gene3D" id="3.40.190.10">
    <property type="entry name" value="Periplasmic binding protein-like II"/>
    <property type="match status" value="2"/>
</dbReference>
<name>A0A158EZ80_9BURK</name>
<dbReference type="PROSITE" id="PS50931">
    <property type="entry name" value="HTH_LYSR"/>
    <property type="match status" value="1"/>
</dbReference>
<keyword evidence="3" id="KW-0238">DNA-binding</keyword>
<protein>
    <submittedName>
        <fullName evidence="6">LysR family transcriptional regulator</fullName>
    </submittedName>
</protein>